<accession>A0ABS7XMJ9</accession>
<evidence type="ECO:0000256" key="5">
    <source>
        <dbReference type="SAM" id="Phobius"/>
    </source>
</evidence>
<protein>
    <submittedName>
        <fullName evidence="6">DoxX family protein</fullName>
    </submittedName>
</protein>
<gene>
    <name evidence="6" type="ORF">LBU54_01330</name>
</gene>
<evidence type="ECO:0000313" key="7">
    <source>
        <dbReference type="Proteomes" id="UP001198901"/>
    </source>
</evidence>
<evidence type="ECO:0000256" key="2">
    <source>
        <dbReference type="ARBA" id="ARBA00022692"/>
    </source>
</evidence>
<sequence>MRFKQIVYWLSTIVLCGIMLYSAIVYFTKTELVKSFFENFGFPVYLVIPLAIAKTLGVIIVLWRPSNWLIEWAYAGFFFNLVLATWAHYYAGDGIAGFSLVALIALFPSYFLGKYLRD</sequence>
<keyword evidence="2 5" id="KW-0812">Transmembrane</keyword>
<feature type="transmembrane region" description="Helical" evidence="5">
    <location>
        <begin position="7"/>
        <end position="28"/>
    </location>
</feature>
<feature type="transmembrane region" description="Helical" evidence="5">
    <location>
        <begin position="69"/>
        <end position="89"/>
    </location>
</feature>
<dbReference type="Proteomes" id="UP001198901">
    <property type="component" value="Unassembled WGS sequence"/>
</dbReference>
<keyword evidence="3 5" id="KW-1133">Transmembrane helix</keyword>
<feature type="transmembrane region" description="Helical" evidence="5">
    <location>
        <begin position="95"/>
        <end position="113"/>
    </location>
</feature>
<dbReference type="Pfam" id="PF13564">
    <property type="entry name" value="DoxX_2"/>
    <property type="match status" value="1"/>
</dbReference>
<proteinExistence type="predicted"/>
<name>A0ABS7XMJ9_9FLAO</name>
<dbReference type="InterPro" id="IPR032808">
    <property type="entry name" value="DoxX"/>
</dbReference>
<evidence type="ECO:0000313" key="6">
    <source>
        <dbReference type="EMBL" id="MCA0131208.1"/>
    </source>
</evidence>
<organism evidence="6 7">
    <name type="scientific">Winogradskyella alexanderae</name>
    <dbReference type="NCBI Taxonomy" id="2877123"/>
    <lineage>
        <taxon>Bacteria</taxon>
        <taxon>Pseudomonadati</taxon>
        <taxon>Bacteroidota</taxon>
        <taxon>Flavobacteriia</taxon>
        <taxon>Flavobacteriales</taxon>
        <taxon>Flavobacteriaceae</taxon>
        <taxon>Winogradskyella</taxon>
    </lineage>
</organism>
<evidence type="ECO:0000256" key="1">
    <source>
        <dbReference type="ARBA" id="ARBA00004141"/>
    </source>
</evidence>
<dbReference type="EMBL" id="JAIUJR010000001">
    <property type="protein sequence ID" value="MCA0131208.1"/>
    <property type="molecule type" value="Genomic_DNA"/>
</dbReference>
<evidence type="ECO:0000256" key="3">
    <source>
        <dbReference type="ARBA" id="ARBA00022989"/>
    </source>
</evidence>
<keyword evidence="7" id="KW-1185">Reference proteome</keyword>
<evidence type="ECO:0000256" key="4">
    <source>
        <dbReference type="ARBA" id="ARBA00023136"/>
    </source>
</evidence>
<comment type="subcellular location">
    <subcellularLocation>
        <location evidence="1">Membrane</location>
        <topology evidence="1">Multi-pass membrane protein</topology>
    </subcellularLocation>
</comment>
<feature type="transmembrane region" description="Helical" evidence="5">
    <location>
        <begin position="40"/>
        <end position="62"/>
    </location>
</feature>
<reference evidence="7" key="1">
    <citation type="submission" date="2023-07" db="EMBL/GenBank/DDBJ databases">
        <authorList>
            <person name="Yue Y."/>
        </authorList>
    </citation>
    <scope>NUCLEOTIDE SEQUENCE [LARGE SCALE GENOMIC DNA]</scope>
    <source>
        <strain evidence="7">D23</strain>
    </source>
</reference>
<comment type="caution">
    <text evidence="6">The sequence shown here is derived from an EMBL/GenBank/DDBJ whole genome shotgun (WGS) entry which is preliminary data.</text>
</comment>
<dbReference type="RefSeq" id="WP_224524456.1">
    <property type="nucleotide sequence ID" value="NZ_JAIUJR010000001.1"/>
</dbReference>
<keyword evidence="4 5" id="KW-0472">Membrane</keyword>